<dbReference type="AlphaFoldDB" id="A0A9P7RZV4"/>
<comment type="caution">
    <text evidence="3">The sequence shown here is derived from an EMBL/GenBank/DDBJ whole genome shotgun (WGS) entry which is preliminary data.</text>
</comment>
<evidence type="ECO:0000313" key="4">
    <source>
        <dbReference type="Proteomes" id="UP001049176"/>
    </source>
</evidence>
<evidence type="ECO:0000259" key="2">
    <source>
        <dbReference type="Pfam" id="PF20151"/>
    </source>
</evidence>
<feature type="transmembrane region" description="Helical" evidence="1">
    <location>
        <begin position="56"/>
        <end position="74"/>
    </location>
</feature>
<keyword evidence="4" id="KW-1185">Reference proteome</keyword>
<dbReference type="Proteomes" id="UP001049176">
    <property type="component" value="Chromosome 5"/>
</dbReference>
<dbReference type="EMBL" id="CM032185">
    <property type="protein sequence ID" value="KAG7092745.1"/>
    <property type="molecule type" value="Genomic_DNA"/>
</dbReference>
<proteinExistence type="predicted"/>
<feature type="domain" description="DUF6533" evidence="2">
    <location>
        <begin position="20"/>
        <end position="65"/>
    </location>
</feature>
<evidence type="ECO:0000256" key="1">
    <source>
        <dbReference type="SAM" id="Phobius"/>
    </source>
</evidence>
<keyword evidence="1" id="KW-0812">Transmembrane</keyword>
<keyword evidence="1" id="KW-1133">Transmembrane helix</keyword>
<evidence type="ECO:0000313" key="3">
    <source>
        <dbReference type="EMBL" id="KAG7092745.1"/>
    </source>
</evidence>
<keyword evidence="1" id="KW-0472">Membrane</keyword>
<dbReference type="RefSeq" id="XP_043009215.1">
    <property type="nucleotide sequence ID" value="XM_043153929.1"/>
</dbReference>
<feature type="transmembrane region" description="Helical" evidence="1">
    <location>
        <begin position="120"/>
        <end position="144"/>
    </location>
</feature>
<name>A0A9P7RZV4_9AGAR</name>
<accession>A0A9P7RZV4</accession>
<gene>
    <name evidence="3" type="ORF">E1B28_009072</name>
</gene>
<dbReference type="OrthoDB" id="3012748at2759"/>
<feature type="transmembrane region" description="Helical" evidence="1">
    <location>
        <begin position="94"/>
        <end position="113"/>
    </location>
</feature>
<dbReference type="InterPro" id="IPR045340">
    <property type="entry name" value="DUF6533"/>
</dbReference>
<feature type="transmembrane region" description="Helical" evidence="1">
    <location>
        <begin position="15"/>
        <end position="35"/>
    </location>
</feature>
<feature type="transmembrane region" description="Helical" evidence="1">
    <location>
        <begin position="164"/>
        <end position="191"/>
    </location>
</feature>
<protein>
    <recommendedName>
        <fullName evidence="2">DUF6533 domain-containing protein</fullName>
    </recommendedName>
</protein>
<dbReference type="GeneID" id="66078148"/>
<dbReference type="KEGG" id="more:E1B28_009072"/>
<dbReference type="Pfam" id="PF20151">
    <property type="entry name" value="DUF6533"/>
    <property type="match status" value="1"/>
</dbReference>
<sequence>MPSDPAAMLDYMFKLHTVVYIEYSSLAVLLFDYMLTFGREVNYVWFKSPWNFGRMLYFLTRYLPFGGVFLTFLVDVLRNASLSTCKILTQAAVYSTVADVIIAEIVLTMRVWAIWSRSRFVCFGLTAIALALASLCVATVARVPVQEDTFGTDLHSAYGVCPPYFANSSAITTCWVVLVAYESVLLILTLAKAIDLYRHRTGGTSSLINIFFVDGLSYNGFILASSTANIIVRYKTTPSEYINLLTSLQPVVHSVLTSRMMLHLKQDAVKSSESNHLPSTQLQFAARPGQPPTESSLDHARSWFGEALQHPLGLESEQED</sequence>
<reference evidence="3" key="1">
    <citation type="journal article" date="2021" name="Genome Biol. Evol.">
        <title>The assembled and annotated genome of the fairy-ring fungus Marasmius oreades.</title>
        <authorList>
            <person name="Hiltunen M."/>
            <person name="Ament-Velasquez S.L."/>
            <person name="Johannesson H."/>
        </authorList>
    </citation>
    <scope>NUCLEOTIDE SEQUENCE</scope>
    <source>
        <strain evidence="3">03SP1</strain>
    </source>
</reference>
<organism evidence="3 4">
    <name type="scientific">Marasmius oreades</name>
    <name type="common">fairy-ring Marasmius</name>
    <dbReference type="NCBI Taxonomy" id="181124"/>
    <lineage>
        <taxon>Eukaryota</taxon>
        <taxon>Fungi</taxon>
        <taxon>Dikarya</taxon>
        <taxon>Basidiomycota</taxon>
        <taxon>Agaricomycotina</taxon>
        <taxon>Agaricomycetes</taxon>
        <taxon>Agaricomycetidae</taxon>
        <taxon>Agaricales</taxon>
        <taxon>Marasmiineae</taxon>
        <taxon>Marasmiaceae</taxon>
        <taxon>Marasmius</taxon>
    </lineage>
</organism>